<proteinExistence type="predicted"/>
<comment type="caution">
    <text evidence="1">The sequence shown here is derived from an EMBL/GenBank/DDBJ whole genome shotgun (WGS) entry which is preliminary data.</text>
</comment>
<protein>
    <submittedName>
        <fullName evidence="1">Uncharacterized protein</fullName>
    </submittedName>
</protein>
<name>A0ABV6JZV9_9LACO</name>
<reference evidence="1 2" key="1">
    <citation type="submission" date="2024-09" db="EMBL/GenBank/DDBJ databases">
        <authorList>
            <person name="Sun Q."/>
            <person name="Mori K."/>
        </authorList>
    </citation>
    <scope>NUCLEOTIDE SEQUENCE [LARGE SCALE GENOMIC DNA]</scope>
    <source>
        <strain evidence="1 2">TBRC 4575</strain>
    </source>
</reference>
<dbReference type="Proteomes" id="UP001589855">
    <property type="component" value="Unassembled WGS sequence"/>
</dbReference>
<organism evidence="1 2">
    <name type="scientific">Lactiplantibacillus plajomi</name>
    <dbReference type="NCBI Taxonomy" id="1457217"/>
    <lineage>
        <taxon>Bacteria</taxon>
        <taxon>Bacillati</taxon>
        <taxon>Bacillota</taxon>
        <taxon>Bacilli</taxon>
        <taxon>Lactobacillales</taxon>
        <taxon>Lactobacillaceae</taxon>
        <taxon>Lactiplantibacillus</taxon>
    </lineage>
</organism>
<sequence length="125" mass="13905">MWGFRRSVKPVFRTPVGGDLQLKHSQRTLVVRHLNNNQIFAPTDGEVRWLSSTAMLLRCINGETYLLKLMAASGQFNWLVRVGDSVSPLTLIATLSADCHSNVQISCQPISTGAVQSQPTDYIFE</sequence>
<gene>
    <name evidence="1" type="ORF">ACFFGS_00995</name>
</gene>
<evidence type="ECO:0000313" key="2">
    <source>
        <dbReference type="Proteomes" id="UP001589855"/>
    </source>
</evidence>
<evidence type="ECO:0000313" key="1">
    <source>
        <dbReference type="EMBL" id="MFC0422755.1"/>
    </source>
</evidence>
<accession>A0ABV6JZV9</accession>
<dbReference type="EMBL" id="JBHLUK010000005">
    <property type="protein sequence ID" value="MFC0422755.1"/>
    <property type="molecule type" value="Genomic_DNA"/>
</dbReference>
<keyword evidence="2" id="KW-1185">Reference proteome</keyword>
<dbReference type="RefSeq" id="WP_137644424.1">
    <property type="nucleotide sequence ID" value="NZ_BAABRM010000004.1"/>
</dbReference>